<dbReference type="STRING" id="77586.A0A0D9X3K8"/>
<reference evidence="1" key="3">
    <citation type="submission" date="2015-04" db="UniProtKB">
        <authorList>
            <consortium name="EnsemblPlants"/>
        </authorList>
    </citation>
    <scope>IDENTIFICATION</scope>
</reference>
<name>A0A0D9X3K8_9ORYZ</name>
<dbReference type="Gramene" id="LPERR08G00770.1">
    <property type="protein sequence ID" value="LPERR08G00770.1"/>
    <property type="gene ID" value="LPERR08G00770"/>
</dbReference>
<proteinExistence type="predicted"/>
<dbReference type="HOGENOM" id="CLU_1671860_0_0_1"/>
<evidence type="ECO:0008006" key="3">
    <source>
        <dbReference type="Google" id="ProtNLM"/>
    </source>
</evidence>
<keyword evidence="2" id="KW-1185">Reference proteome</keyword>
<protein>
    <recommendedName>
        <fullName evidence="3">Pentatricopeptide repeat-containing protein</fullName>
    </recommendedName>
</protein>
<sequence>MSSRRIGVGTPNGASSESEDAHHLFDELLRRSSRASIYDLNRALTAVARDFPAVAISLFNRMVTGRYRRVARLDLAFATFGRVIRAGWRVKAITFNPTPDVFSYAILLKGLCDDNRTQLTLDLLCIMMADDHTAGGCPPNVVIGHWLFSIDNKCGHHQ</sequence>
<organism evidence="1 2">
    <name type="scientific">Leersia perrieri</name>
    <dbReference type="NCBI Taxonomy" id="77586"/>
    <lineage>
        <taxon>Eukaryota</taxon>
        <taxon>Viridiplantae</taxon>
        <taxon>Streptophyta</taxon>
        <taxon>Embryophyta</taxon>
        <taxon>Tracheophyta</taxon>
        <taxon>Spermatophyta</taxon>
        <taxon>Magnoliopsida</taxon>
        <taxon>Liliopsida</taxon>
        <taxon>Poales</taxon>
        <taxon>Poaceae</taxon>
        <taxon>BOP clade</taxon>
        <taxon>Oryzoideae</taxon>
        <taxon>Oryzeae</taxon>
        <taxon>Oryzinae</taxon>
        <taxon>Leersia</taxon>
    </lineage>
</organism>
<accession>A0A0D9X3K8</accession>
<reference evidence="1 2" key="1">
    <citation type="submission" date="2012-08" db="EMBL/GenBank/DDBJ databases">
        <title>Oryza genome evolution.</title>
        <authorList>
            <person name="Wing R.A."/>
        </authorList>
    </citation>
    <scope>NUCLEOTIDE SEQUENCE</scope>
</reference>
<evidence type="ECO:0000313" key="1">
    <source>
        <dbReference type="EnsemblPlants" id="LPERR08G00770.1"/>
    </source>
</evidence>
<dbReference type="Gene3D" id="1.25.40.10">
    <property type="entry name" value="Tetratricopeptide repeat domain"/>
    <property type="match status" value="1"/>
</dbReference>
<dbReference type="AlphaFoldDB" id="A0A0D9X3K8"/>
<reference evidence="2" key="2">
    <citation type="submission" date="2013-12" db="EMBL/GenBank/DDBJ databases">
        <authorList>
            <person name="Yu Y."/>
            <person name="Lee S."/>
            <person name="de Baynast K."/>
            <person name="Wissotski M."/>
            <person name="Liu L."/>
            <person name="Talag J."/>
            <person name="Goicoechea J."/>
            <person name="Angelova A."/>
            <person name="Jetty R."/>
            <person name="Kudrna D."/>
            <person name="Golser W."/>
            <person name="Rivera L."/>
            <person name="Zhang J."/>
            <person name="Wing R."/>
        </authorList>
    </citation>
    <scope>NUCLEOTIDE SEQUENCE</scope>
</reference>
<evidence type="ECO:0000313" key="2">
    <source>
        <dbReference type="Proteomes" id="UP000032180"/>
    </source>
</evidence>
<dbReference type="InterPro" id="IPR011990">
    <property type="entry name" value="TPR-like_helical_dom_sf"/>
</dbReference>
<dbReference type="Proteomes" id="UP000032180">
    <property type="component" value="Chromosome 8"/>
</dbReference>
<dbReference type="EnsemblPlants" id="LPERR08G00770.1">
    <property type="protein sequence ID" value="LPERR08G00770.1"/>
    <property type="gene ID" value="LPERR08G00770"/>
</dbReference>